<dbReference type="CDD" id="cd14688">
    <property type="entry name" value="bZIP_YAP"/>
    <property type="match status" value="1"/>
</dbReference>
<protein>
    <recommendedName>
        <fullName evidence="7">Xylanolytic transcriptional activator regulatory domain-containing protein</fullName>
    </recommendedName>
</protein>
<dbReference type="GO" id="GO:0008270">
    <property type="term" value="F:zinc ion binding"/>
    <property type="evidence" value="ECO:0007669"/>
    <property type="project" value="InterPro"/>
</dbReference>
<dbReference type="GO" id="GO:0000981">
    <property type="term" value="F:DNA-binding transcription factor activity, RNA polymerase II-specific"/>
    <property type="evidence" value="ECO:0007669"/>
    <property type="project" value="InterPro"/>
</dbReference>
<sequence>MPRSGVRKETLVSSDSWRSDVWKADDYWTEVDSKEEKKRRQNRINQRAYRRRNPTNEKPSKQRPFRVERFRITDLPVPAIHQNEKRDDTIGQISSHLPVREEDWIKQPAAPVQETSSDCVEHMENIEVQALQVLAAHPENLVSSSETSLIPGERANHDTTGIDLLLKAAAQGRSDIGVIDPLGSMTTAVSSATSTLVTWIQDPSRSHLPEISHDTLETGHFHSRDPNGQALFMISFEQLVSPTAPENAILAGKPTQLNPNCFPLSSDHLLRLIHFNVFRGLITNKALLSGRTFQVKVELDFVLPESKSLCDGLTIVRSKPGQALPKSLYPTYIQASVAHSSWINMFPFPAIRDNLIRSENDFDHEDLCYDLFGEMFFSSALESISKEVRAADEELEDDVTARRKGLIVWGEPWDVNSWEATPGFVRTPGGMKKLEGERSSRVRQLESRLGRVEQLLRSKNQQQGQNSTGLISEASAKADSDEVSLDDGTAKALEHIYFEFVHPAVNIIHPERYMQTRPPTYLQHAIYAVSAAITQEYSEYRERLYKSSRKLLQEAELQDRKLDSLSLAHAQSWILIAFYEIIQGYFHRAWMSSSRAVRLVQMMKLHRIDAVLQTTDPTLVLLDAAKDLTEVEERRRIFWMTFLMDRYSCISMGWPTLIDERDIRTYLPVSNEAFANSVSEPRLFLSQAKSAQEPENISTFACQVVLSSLCGNKLSELQRFDPNVPATQPLGNAWLKPQRLNDPLTTIFCVPQYLTSRPSQLNPASVFLDIFAAATTICVHRAAQSQVREDPVSAEMIAQSRKQCLEVSMSIFRLMEMTCHWDLRVFYLCFPFCLYNAVTVFASFWLEQQIDLYERPLRFLIKCIDSFKNMPLATILLADVEAEFPGLIDWLNSSVGQDGSSDNLQFSAPIQLQTLDDFSASGPSLDMGFNDDFGDIGSFDQLYGAETWDIDDSILSTMGALPPSNFDTWNNSIEKGPDL</sequence>
<keyword evidence="4" id="KW-0804">Transcription</keyword>
<dbReference type="GO" id="GO:0003677">
    <property type="term" value="F:DNA binding"/>
    <property type="evidence" value="ECO:0007669"/>
    <property type="project" value="InterPro"/>
</dbReference>
<comment type="subcellular location">
    <subcellularLocation>
        <location evidence="1">Nucleus</location>
    </subcellularLocation>
</comment>
<evidence type="ECO:0000256" key="5">
    <source>
        <dbReference type="ARBA" id="ARBA00023242"/>
    </source>
</evidence>
<proteinExistence type="predicted"/>
<dbReference type="EMBL" id="JAFJYH010000009">
    <property type="protein sequence ID" value="KAG4425608.1"/>
    <property type="molecule type" value="Genomic_DNA"/>
</dbReference>
<dbReference type="InterPro" id="IPR021833">
    <property type="entry name" value="DUF3425"/>
</dbReference>
<feature type="domain" description="Xylanolytic transcriptional activator regulatory" evidence="7">
    <location>
        <begin position="589"/>
        <end position="674"/>
    </location>
</feature>
<evidence type="ECO:0000256" key="2">
    <source>
        <dbReference type="ARBA" id="ARBA00022723"/>
    </source>
</evidence>
<feature type="region of interest" description="Disordered" evidence="6">
    <location>
        <begin position="31"/>
        <end position="66"/>
    </location>
</feature>
<evidence type="ECO:0000256" key="4">
    <source>
        <dbReference type="ARBA" id="ARBA00023163"/>
    </source>
</evidence>
<dbReference type="CDD" id="cd12148">
    <property type="entry name" value="fungal_TF_MHR"/>
    <property type="match status" value="1"/>
</dbReference>
<evidence type="ECO:0000256" key="6">
    <source>
        <dbReference type="SAM" id="MobiDB-lite"/>
    </source>
</evidence>
<gene>
    <name evidence="8" type="ORF">IFR04_001305</name>
</gene>
<evidence type="ECO:0000259" key="7">
    <source>
        <dbReference type="SMART" id="SM00906"/>
    </source>
</evidence>
<dbReference type="AlphaFoldDB" id="A0A8H7WIH8"/>
<dbReference type="PANTHER" id="PTHR47338:SF10">
    <property type="entry name" value="TRANSCRIPTION FACTOR DOMAIN-CONTAINING PROTEIN-RELATED"/>
    <property type="match status" value="1"/>
</dbReference>
<dbReference type="GO" id="GO:0006351">
    <property type="term" value="P:DNA-templated transcription"/>
    <property type="evidence" value="ECO:0007669"/>
    <property type="project" value="InterPro"/>
</dbReference>
<dbReference type="SMART" id="SM00906">
    <property type="entry name" value="Fungal_trans"/>
    <property type="match status" value="1"/>
</dbReference>
<dbReference type="Pfam" id="PF04082">
    <property type="entry name" value="Fungal_trans"/>
    <property type="match status" value="1"/>
</dbReference>
<dbReference type="Pfam" id="PF11905">
    <property type="entry name" value="DUF3425"/>
    <property type="match status" value="1"/>
</dbReference>
<dbReference type="PANTHER" id="PTHR47338">
    <property type="entry name" value="ZN(II)2CYS6 TRANSCRIPTION FACTOR (EUROFUNG)-RELATED"/>
    <property type="match status" value="1"/>
</dbReference>
<feature type="compositionally biased region" description="Polar residues" evidence="6">
    <location>
        <begin position="457"/>
        <end position="470"/>
    </location>
</feature>
<organism evidence="8 9">
    <name type="scientific">Cadophora malorum</name>
    <dbReference type="NCBI Taxonomy" id="108018"/>
    <lineage>
        <taxon>Eukaryota</taxon>
        <taxon>Fungi</taxon>
        <taxon>Dikarya</taxon>
        <taxon>Ascomycota</taxon>
        <taxon>Pezizomycotina</taxon>
        <taxon>Leotiomycetes</taxon>
        <taxon>Helotiales</taxon>
        <taxon>Ploettnerulaceae</taxon>
        <taxon>Cadophora</taxon>
    </lineage>
</organism>
<name>A0A8H7WIH8_9HELO</name>
<keyword evidence="3" id="KW-0805">Transcription regulation</keyword>
<accession>A0A8H7WIH8</accession>
<evidence type="ECO:0000256" key="1">
    <source>
        <dbReference type="ARBA" id="ARBA00004123"/>
    </source>
</evidence>
<comment type="caution">
    <text evidence="8">The sequence shown here is derived from an EMBL/GenBank/DDBJ whole genome shotgun (WGS) entry which is preliminary data.</text>
</comment>
<keyword evidence="5" id="KW-0539">Nucleus</keyword>
<dbReference type="InterPro" id="IPR050815">
    <property type="entry name" value="TF_fung"/>
</dbReference>
<feature type="compositionally biased region" description="Basic residues" evidence="6">
    <location>
        <begin position="39"/>
        <end position="53"/>
    </location>
</feature>
<dbReference type="GO" id="GO:0005634">
    <property type="term" value="C:nucleus"/>
    <property type="evidence" value="ECO:0007669"/>
    <property type="project" value="UniProtKB-SubCell"/>
</dbReference>
<keyword evidence="9" id="KW-1185">Reference proteome</keyword>
<evidence type="ECO:0000313" key="8">
    <source>
        <dbReference type="EMBL" id="KAG4425608.1"/>
    </source>
</evidence>
<feature type="compositionally biased region" description="Basic and acidic residues" evidence="6">
    <location>
        <begin position="54"/>
        <end position="66"/>
    </location>
</feature>
<feature type="region of interest" description="Disordered" evidence="6">
    <location>
        <begin position="456"/>
        <end position="478"/>
    </location>
</feature>
<reference evidence="8" key="1">
    <citation type="submission" date="2021-02" db="EMBL/GenBank/DDBJ databases">
        <title>Genome sequence Cadophora malorum strain M34.</title>
        <authorList>
            <person name="Stefanovic E."/>
            <person name="Vu D."/>
            <person name="Scully C."/>
            <person name="Dijksterhuis J."/>
            <person name="Roader J."/>
            <person name="Houbraken J."/>
        </authorList>
    </citation>
    <scope>NUCLEOTIDE SEQUENCE</scope>
    <source>
        <strain evidence="8">M34</strain>
    </source>
</reference>
<dbReference type="InterPro" id="IPR007219">
    <property type="entry name" value="XnlR_reg_dom"/>
</dbReference>
<dbReference type="Proteomes" id="UP000664132">
    <property type="component" value="Unassembled WGS sequence"/>
</dbReference>
<dbReference type="OrthoDB" id="3037908at2759"/>
<evidence type="ECO:0000313" key="9">
    <source>
        <dbReference type="Proteomes" id="UP000664132"/>
    </source>
</evidence>
<evidence type="ECO:0000256" key="3">
    <source>
        <dbReference type="ARBA" id="ARBA00023015"/>
    </source>
</evidence>
<keyword evidence="2" id="KW-0479">Metal-binding</keyword>